<dbReference type="InterPro" id="IPR011010">
    <property type="entry name" value="DNA_brk_join_enz"/>
</dbReference>
<dbReference type="AlphaFoldDB" id="A0A6M0RLV0"/>
<dbReference type="InterPro" id="IPR013762">
    <property type="entry name" value="Integrase-like_cat_sf"/>
</dbReference>
<dbReference type="RefSeq" id="WP_006518787.1">
    <property type="nucleotide sequence ID" value="NZ_QXHD01000004.1"/>
</dbReference>
<dbReference type="InterPro" id="IPR002104">
    <property type="entry name" value="Integrase_catalytic"/>
</dbReference>
<keyword evidence="4" id="KW-1185">Reference proteome</keyword>
<dbReference type="GO" id="GO:0003677">
    <property type="term" value="F:DNA binding"/>
    <property type="evidence" value="ECO:0007669"/>
    <property type="project" value="InterPro"/>
</dbReference>
<comment type="caution">
    <text evidence="3">The sequence shown here is derived from an EMBL/GenBank/DDBJ whole genome shotgun (WGS) entry which is preliminary data.</text>
</comment>
<dbReference type="GO" id="GO:0006310">
    <property type="term" value="P:DNA recombination"/>
    <property type="evidence" value="ECO:0007669"/>
    <property type="project" value="UniProtKB-KW"/>
</dbReference>
<keyword evidence="1" id="KW-0233">DNA recombination</keyword>
<evidence type="ECO:0000313" key="4">
    <source>
        <dbReference type="Proteomes" id="UP000481033"/>
    </source>
</evidence>
<accession>A0A6M0RLV0</accession>
<feature type="domain" description="Tyr recombinase" evidence="2">
    <location>
        <begin position="204"/>
        <end position="370"/>
    </location>
</feature>
<dbReference type="Gene3D" id="1.10.443.10">
    <property type="entry name" value="Intergrase catalytic core"/>
    <property type="match status" value="1"/>
</dbReference>
<dbReference type="GO" id="GO:0015074">
    <property type="term" value="P:DNA integration"/>
    <property type="evidence" value="ECO:0007669"/>
    <property type="project" value="InterPro"/>
</dbReference>
<proteinExistence type="predicted"/>
<dbReference type="Proteomes" id="UP000481033">
    <property type="component" value="Unassembled WGS sequence"/>
</dbReference>
<protein>
    <recommendedName>
        <fullName evidence="2">Tyr recombinase domain-containing protein</fullName>
    </recommendedName>
</protein>
<dbReference type="EMBL" id="QXHD01000004">
    <property type="protein sequence ID" value="NEZ57234.1"/>
    <property type="molecule type" value="Genomic_DNA"/>
</dbReference>
<evidence type="ECO:0000256" key="1">
    <source>
        <dbReference type="ARBA" id="ARBA00023172"/>
    </source>
</evidence>
<name>A0A6M0RLV0_9CYAN</name>
<evidence type="ECO:0000313" key="3">
    <source>
        <dbReference type="EMBL" id="NEZ57234.1"/>
    </source>
</evidence>
<dbReference type="PROSITE" id="PS51898">
    <property type="entry name" value="TYR_RECOMBINASE"/>
    <property type="match status" value="1"/>
</dbReference>
<sequence length="389" mass="45143">MKTDLTPHLQRFNQQLEKVSLRQRRGKLYVRGKAENSFPPKPGEQKRQRVELALNCNASLAGLKVAKAKAQEIDSQLLWGRFDWGPYLKGKQRPAKTVAEWIEKYEADHWASTPRTLTKENSYQQNYRLFFKRLPQERVLTLDLLRSEILKGSKPGTRSREFYCMAYGRLAKFMEKQDAIATTDLTNFQAELKSLKQGYSPKKILPEDLPTDEQIVEIWKSLKNPSWQWIYGMIATYGLRPHEVFHIDVERFTPDTEVLRVADSTKTGTRLVYPCPASWRTTFKLWNVRYPNIQREGRSNGKLGEKVSQRFREIGIGHNPYALRHAWCIRTALLGVPDAIAAKWAGHSVAVRTQTYHQAISEVQHQQVFERMKRAEQRVRESGADRVES</sequence>
<evidence type="ECO:0000259" key="2">
    <source>
        <dbReference type="PROSITE" id="PS51898"/>
    </source>
</evidence>
<dbReference type="SUPFAM" id="SSF56349">
    <property type="entry name" value="DNA breaking-rejoining enzymes"/>
    <property type="match status" value="1"/>
</dbReference>
<reference evidence="3 4" key="1">
    <citation type="journal article" date="2020" name="Microb. Ecol.">
        <title>Ecogenomics of the Marine Benthic Filamentous Cyanobacterium Adonisia.</title>
        <authorList>
            <person name="Walter J.M."/>
            <person name="Coutinho F.H."/>
            <person name="Leomil L."/>
            <person name="Hargreaves P.I."/>
            <person name="Campeao M.E."/>
            <person name="Vieira V.V."/>
            <person name="Silva B.S."/>
            <person name="Fistarol G.O."/>
            <person name="Salomon P.S."/>
            <person name="Sawabe T."/>
            <person name="Mino S."/>
            <person name="Hosokawa M."/>
            <person name="Miyashita H."/>
            <person name="Maruyama F."/>
            <person name="van Verk M.C."/>
            <person name="Dutilh B.E."/>
            <person name="Thompson C.C."/>
            <person name="Thompson F.L."/>
        </authorList>
    </citation>
    <scope>NUCLEOTIDE SEQUENCE [LARGE SCALE GENOMIC DNA]</scope>
    <source>
        <strain evidence="3 4">CCMR0081</strain>
    </source>
</reference>
<gene>
    <name evidence="3" type="ORF">DXZ20_16470</name>
</gene>
<organism evidence="3 4">
    <name type="scientific">Adonisia turfae CCMR0081</name>
    <dbReference type="NCBI Taxonomy" id="2292702"/>
    <lineage>
        <taxon>Bacteria</taxon>
        <taxon>Bacillati</taxon>
        <taxon>Cyanobacteriota</taxon>
        <taxon>Adonisia</taxon>
        <taxon>Adonisia turfae</taxon>
    </lineage>
</organism>